<dbReference type="SUPFAM" id="SSF51445">
    <property type="entry name" value="(Trans)glycosidases"/>
    <property type="match status" value="1"/>
</dbReference>
<reference evidence="3 4" key="1">
    <citation type="submission" date="2023-07" db="EMBL/GenBank/DDBJ databases">
        <title>Sequencing the genomes of 1000 actinobacteria strains.</title>
        <authorList>
            <person name="Klenk H.-P."/>
        </authorList>
    </citation>
    <scope>NUCLEOTIDE SEQUENCE [LARGE SCALE GENOMIC DNA]</scope>
    <source>
        <strain evidence="3 4">DSM 19426</strain>
    </source>
</reference>
<dbReference type="PROSITE" id="PS51257">
    <property type="entry name" value="PROKAR_LIPOPROTEIN"/>
    <property type="match status" value="1"/>
</dbReference>
<comment type="caution">
    <text evidence="3">The sequence shown here is derived from an EMBL/GenBank/DDBJ whole genome shotgun (WGS) entry which is preliminary data.</text>
</comment>
<dbReference type="RefSeq" id="WP_310301949.1">
    <property type="nucleotide sequence ID" value="NZ_BAAAPS010000008.1"/>
</dbReference>
<sequence length="319" mass="34117">MRLTCALLLALLLTGCQGDVLDRSAFDAPSPSSPPAAATPSARPSPTAVRPAPPSARPTRARRPRRLPTPTLPTPRLLGVVEGADASWPQCPKGLGIPQKRTLGAPMPLPSARFVVLGLTNGPSFTPNPCLADQVAWVRSRRLMVGAYAVHSRPDEATVARLRDQGPYDAGSRLGAQRNVGYQQAMYAVAQMRQAGLPAPLVWIDVEPVPDFDWGPDLEANAAVIEGAVRGYRAAGLRVGFYSTPLLWKGVVGDRTFGGQPEWRAAGQTSRAEALRRCAPDWSFGGGPAVMGQWVELGRDRNLTCPTATGRLVDYFGRP</sequence>
<evidence type="ECO:0000313" key="4">
    <source>
        <dbReference type="Proteomes" id="UP001183648"/>
    </source>
</evidence>
<feature type="region of interest" description="Disordered" evidence="1">
    <location>
        <begin position="27"/>
        <end position="77"/>
    </location>
</feature>
<keyword evidence="2" id="KW-0732">Signal</keyword>
<dbReference type="Gene3D" id="3.20.20.80">
    <property type="entry name" value="Glycosidases"/>
    <property type="match status" value="1"/>
</dbReference>
<dbReference type="EMBL" id="JAVDYG010000001">
    <property type="protein sequence ID" value="MDR7362644.1"/>
    <property type="molecule type" value="Genomic_DNA"/>
</dbReference>
<evidence type="ECO:0000256" key="1">
    <source>
        <dbReference type="SAM" id="MobiDB-lite"/>
    </source>
</evidence>
<feature type="chain" id="PRO_5047218870" description="DUF1906 domain-containing protein" evidence="2">
    <location>
        <begin position="19"/>
        <end position="319"/>
    </location>
</feature>
<evidence type="ECO:0000313" key="3">
    <source>
        <dbReference type="EMBL" id="MDR7362644.1"/>
    </source>
</evidence>
<evidence type="ECO:0000256" key="2">
    <source>
        <dbReference type="SAM" id="SignalP"/>
    </source>
</evidence>
<gene>
    <name evidence="3" type="ORF">J2S63_002197</name>
</gene>
<evidence type="ECO:0008006" key="5">
    <source>
        <dbReference type="Google" id="ProtNLM"/>
    </source>
</evidence>
<feature type="signal peptide" evidence="2">
    <location>
        <begin position="1"/>
        <end position="18"/>
    </location>
</feature>
<proteinExistence type="predicted"/>
<protein>
    <recommendedName>
        <fullName evidence="5">DUF1906 domain-containing protein</fullName>
    </recommendedName>
</protein>
<dbReference type="Proteomes" id="UP001183648">
    <property type="component" value="Unassembled WGS sequence"/>
</dbReference>
<dbReference type="InterPro" id="IPR017853">
    <property type="entry name" value="GH"/>
</dbReference>
<organism evidence="3 4">
    <name type="scientific">Nocardioides marmoribigeumensis</name>
    <dbReference type="NCBI Taxonomy" id="433649"/>
    <lineage>
        <taxon>Bacteria</taxon>
        <taxon>Bacillati</taxon>
        <taxon>Actinomycetota</taxon>
        <taxon>Actinomycetes</taxon>
        <taxon>Propionibacteriales</taxon>
        <taxon>Nocardioidaceae</taxon>
        <taxon>Nocardioides</taxon>
    </lineage>
</organism>
<feature type="compositionally biased region" description="Low complexity" evidence="1">
    <location>
        <begin position="27"/>
        <end position="50"/>
    </location>
</feature>
<accession>A0ABU2BWZ9</accession>
<keyword evidence="4" id="KW-1185">Reference proteome</keyword>
<name>A0ABU2BWZ9_9ACTN</name>